<sequence>MTSPHADEEPAEHGRFARYLQALEAVAEADEIALVAAVLRDQDTPMADSTVGRLLDRRAADLLTNVKFTVWAQNLTEVIADRTFLTLRLREWTLLRTIALGEPWTAEELTGATDWFQRMAATTQIAPSPKALSLLAESGRTRRVRNAASQQLRHRDQSN</sequence>
<dbReference type="RefSeq" id="WP_356711633.1">
    <property type="nucleotide sequence ID" value="NZ_JBEXIP010000029.1"/>
</dbReference>
<comment type="caution">
    <text evidence="1">The sequence shown here is derived from an EMBL/GenBank/DDBJ whole genome shotgun (WGS) entry which is preliminary data.</text>
</comment>
<proteinExistence type="predicted"/>
<accession>A0ABV2UFX7</accession>
<organism evidence="1 2">
    <name type="scientific">Streptomyces sp. 900116325</name>
    <dbReference type="NCBI Taxonomy" id="3154295"/>
    <lineage>
        <taxon>Bacteria</taxon>
        <taxon>Bacillati</taxon>
        <taxon>Actinomycetota</taxon>
        <taxon>Actinomycetes</taxon>
        <taxon>Kitasatosporales</taxon>
        <taxon>Streptomycetaceae</taxon>
        <taxon>Streptomyces</taxon>
    </lineage>
</organism>
<reference evidence="1 2" key="1">
    <citation type="submission" date="2024-06" db="EMBL/GenBank/DDBJ databases">
        <title>The Natural Products Discovery Center: Release of the First 8490 Sequenced Strains for Exploring Actinobacteria Biosynthetic Diversity.</title>
        <authorList>
            <person name="Kalkreuter E."/>
            <person name="Kautsar S.A."/>
            <person name="Yang D."/>
            <person name="Bader C.D."/>
            <person name="Teijaro C.N."/>
            <person name="Fluegel L."/>
            <person name="Davis C.M."/>
            <person name="Simpson J.R."/>
            <person name="Lauterbach L."/>
            <person name="Steele A.D."/>
            <person name="Gui C."/>
            <person name="Meng S."/>
            <person name="Li G."/>
            <person name="Viehrig K."/>
            <person name="Ye F."/>
            <person name="Su P."/>
            <person name="Kiefer A.F."/>
            <person name="Nichols A."/>
            <person name="Cepeda A.J."/>
            <person name="Yan W."/>
            <person name="Fan B."/>
            <person name="Jiang Y."/>
            <person name="Adhikari A."/>
            <person name="Zheng C.-J."/>
            <person name="Schuster L."/>
            <person name="Cowan T.M."/>
            <person name="Smanski M.J."/>
            <person name="Chevrette M.G."/>
            <person name="De Carvalho L.P.S."/>
            <person name="Shen B."/>
        </authorList>
    </citation>
    <scope>NUCLEOTIDE SEQUENCE [LARGE SCALE GENOMIC DNA]</scope>
    <source>
        <strain evidence="1 2">NPDC005137</strain>
    </source>
</reference>
<dbReference type="Proteomes" id="UP001550044">
    <property type="component" value="Unassembled WGS sequence"/>
</dbReference>
<keyword evidence="2" id="KW-1185">Reference proteome</keyword>
<gene>
    <name evidence="1" type="ORF">ABZV61_29100</name>
</gene>
<evidence type="ECO:0000313" key="2">
    <source>
        <dbReference type="Proteomes" id="UP001550044"/>
    </source>
</evidence>
<dbReference type="EMBL" id="JBEXIP010000029">
    <property type="protein sequence ID" value="MET8436763.1"/>
    <property type="molecule type" value="Genomic_DNA"/>
</dbReference>
<evidence type="ECO:0000313" key="1">
    <source>
        <dbReference type="EMBL" id="MET8436763.1"/>
    </source>
</evidence>
<name>A0ABV2UFX7_9ACTN</name>
<protein>
    <submittedName>
        <fullName evidence="1">Uncharacterized protein</fullName>
    </submittedName>
</protein>